<protein>
    <submittedName>
        <fullName evidence="1">Uncharacterized protein</fullName>
    </submittedName>
</protein>
<sequence>MTRTHDWGSFEDFFTTAMAQPDTDWRQTHSHIGLTGTAVDGARAAADLIAVGEPLIEAWRFGILHTVDTYDSARRRGGTELAAQVFTEEPPPTGSIHVDAAFAALARHLADRDGWPQPAWTMRPERVSSGWYVAARPAIEAMIRAETPPIFREHGVFIAANDLDRA</sequence>
<dbReference type="RefSeq" id="WP_197720271.1">
    <property type="nucleotide sequence ID" value="NZ_CP072386.1"/>
</dbReference>
<name>A0A3S4U2G2_9ACTN</name>
<reference evidence="1 2" key="1">
    <citation type="submission" date="2018-12" db="EMBL/GenBank/DDBJ databases">
        <authorList>
            <consortium name="Pathogen Informatics"/>
        </authorList>
    </citation>
    <scope>NUCLEOTIDE SEQUENCE [LARGE SCALE GENOMIC DNA]</scope>
    <source>
        <strain evidence="1 2">NCTC12967</strain>
    </source>
</reference>
<accession>A0A3S4U2G2</accession>
<dbReference type="Proteomes" id="UP000273044">
    <property type="component" value="Chromosome"/>
</dbReference>
<gene>
    <name evidence="1" type="ORF">NCTC12967_02903</name>
</gene>
<evidence type="ECO:0000313" key="1">
    <source>
        <dbReference type="EMBL" id="VEH71577.1"/>
    </source>
</evidence>
<organism evidence="1 2">
    <name type="scientific">Arachnia propionica</name>
    <dbReference type="NCBI Taxonomy" id="1750"/>
    <lineage>
        <taxon>Bacteria</taxon>
        <taxon>Bacillati</taxon>
        <taxon>Actinomycetota</taxon>
        <taxon>Actinomycetes</taxon>
        <taxon>Propionibacteriales</taxon>
        <taxon>Propionibacteriaceae</taxon>
        <taxon>Arachnia</taxon>
    </lineage>
</organism>
<evidence type="ECO:0000313" key="2">
    <source>
        <dbReference type="Proteomes" id="UP000273044"/>
    </source>
</evidence>
<proteinExistence type="predicted"/>
<dbReference type="EMBL" id="LR134406">
    <property type="protein sequence ID" value="VEH71577.1"/>
    <property type="molecule type" value="Genomic_DNA"/>
</dbReference>
<dbReference type="AlphaFoldDB" id="A0A3S4U2G2"/>
<dbReference type="GeneID" id="64408310"/>
<keyword evidence="2" id="KW-1185">Reference proteome</keyword>